<evidence type="ECO:0000313" key="4">
    <source>
        <dbReference type="Proteomes" id="UP000190166"/>
    </source>
</evidence>
<feature type="transmembrane region" description="Helical" evidence="1">
    <location>
        <begin position="114"/>
        <end position="131"/>
    </location>
</feature>
<dbReference type="AlphaFoldDB" id="A0A1T5N3I3"/>
<dbReference type="STRING" id="393003.SAMN05660461_0200"/>
<gene>
    <name evidence="3" type="ORF">SAMN05660461_0200</name>
</gene>
<feature type="transmembrane region" description="Helical" evidence="1">
    <location>
        <begin position="7"/>
        <end position="25"/>
    </location>
</feature>
<keyword evidence="1" id="KW-0472">Membrane</keyword>
<keyword evidence="3" id="KW-0808">Transferase</keyword>
<dbReference type="GO" id="GO:0000155">
    <property type="term" value="F:phosphorelay sensor kinase activity"/>
    <property type="evidence" value="ECO:0007669"/>
    <property type="project" value="InterPro"/>
</dbReference>
<dbReference type="GO" id="GO:0016020">
    <property type="term" value="C:membrane"/>
    <property type="evidence" value="ECO:0007669"/>
    <property type="project" value="InterPro"/>
</dbReference>
<keyword evidence="1" id="KW-0812">Transmembrane</keyword>
<keyword evidence="4" id="KW-1185">Reference proteome</keyword>
<dbReference type="PANTHER" id="PTHR34220">
    <property type="entry name" value="SENSOR HISTIDINE KINASE YPDA"/>
    <property type="match status" value="1"/>
</dbReference>
<feature type="transmembrane region" description="Helical" evidence="1">
    <location>
        <begin position="45"/>
        <end position="63"/>
    </location>
</feature>
<dbReference type="InterPro" id="IPR010559">
    <property type="entry name" value="Sig_transdc_His_kin_internal"/>
</dbReference>
<dbReference type="Gene3D" id="3.30.565.10">
    <property type="entry name" value="Histidine kinase-like ATPase, C-terminal domain"/>
    <property type="match status" value="1"/>
</dbReference>
<dbReference type="SUPFAM" id="SSF55874">
    <property type="entry name" value="ATPase domain of HSP90 chaperone/DNA topoisomerase II/histidine kinase"/>
    <property type="match status" value="1"/>
</dbReference>
<proteinExistence type="predicted"/>
<feature type="domain" description="Signal transduction histidine kinase internal region" evidence="2">
    <location>
        <begin position="158"/>
        <end position="236"/>
    </location>
</feature>
<accession>A0A1T5N3I3</accession>
<dbReference type="Pfam" id="PF06580">
    <property type="entry name" value="His_kinase"/>
    <property type="match status" value="1"/>
</dbReference>
<evidence type="ECO:0000313" key="3">
    <source>
        <dbReference type="EMBL" id="SKC95026.1"/>
    </source>
</evidence>
<feature type="transmembrane region" description="Helical" evidence="1">
    <location>
        <begin position="83"/>
        <end position="102"/>
    </location>
</feature>
<dbReference type="EMBL" id="FUZZ01000001">
    <property type="protein sequence ID" value="SKC95026.1"/>
    <property type="molecule type" value="Genomic_DNA"/>
</dbReference>
<protein>
    <submittedName>
        <fullName evidence="3">Histidine kinase</fullName>
    </submittedName>
</protein>
<evidence type="ECO:0000259" key="2">
    <source>
        <dbReference type="Pfam" id="PF06580"/>
    </source>
</evidence>
<organism evidence="3 4">
    <name type="scientific">Chitinophaga ginsengisegetis</name>
    <dbReference type="NCBI Taxonomy" id="393003"/>
    <lineage>
        <taxon>Bacteria</taxon>
        <taxon>Pseudomonadati</taxon>
        <taxon>Bacteroidota</taxon>
        <taxon>Chitinophagia</taxon>
        <taxon>Chitinophagales</taxon>
        <taxon>Chitinophagaceae</taxon>
        <taxon>Chitinophaga</taxon>
    </lineage>
</organism>
<evidence type="ECO:0000256" key="1">
    <source>
        <dbReference type="SAM" id="Phobius"/>
    </source>
</evidence>
<keyword evidence="3" id="KW-0418">Kinase</keyword>
<keyword evidence="1" id="KW-1133">Transmembrane helix</keyword>
<name>A0A1T5N3I3_9BACT</name>
<dbReference type="Proteomes" id="UP000190166">
    <property type="component" value="Unassembled WGS sequence"/>
</dbReference>
<dbReference type="PANTHER" id="PTHR34220:SF7">
    <property type="entry name" value="SENSOR HISTIDINE KINASE YPDA"/>
    <property type="match status" value="1"/>
</dbReference>
<sequence>MKIFWKYFFPPLYGLLVYFTIRLLTDSVTEMKFWHRPLLLNIIEITSSILMGYLFVWIFNHLFRYFDKKNQAGFSYKIILKELLYVFIINQLIQNAVFTPMAAFTDNGLQSFDLIDINVIPLLYCFIYYGVRRSNSFLQAYINNRLQLEKITNDQLQTELKFLRAQYHPHFLFNALNTIYFQMDMDVNAAKKTVERFSELLRYQLYDQQQMVSVMNEIQYLQNFIALQKIRSSRRLQLNVFFDEALHHEQVYPLLFLPLVENAFKYVGGNFYIDIHLKKQDHEISFCVENSIPDKISFEEKGGIGLDNLKRRLELLYPGKHTFTAQIKEDSFLAELKLITQ</sequence>
<dbReference type="InterPro" id="IPR050640">
    <property type="entry name" value="Bact_2-comp_sensor_kinase"/>
</dbReference>
<dbReference type="InterPro" id="IPR036890">
    <property type="entry name" value="HATPase_C_sf"/>
</dbReference>
<reference evidence="3 4" key="1">
    <citation type="submission" date="2017-02" db="EMBL/GenBank/DDBJ databases">
        <authorList>
            <person name="Peterson S.W."/>
        </authorList>
    </citation>
    <scope>NUCLEOTIDE SEQUENCE [LARGE SCALE GENOMIC DNA]</scope>
    <source>
        <strain evidence="3 4">DSM 18108</strain>
    </source>
</reference>
<dbReference type="RefSeq" id="WP_079467555.1">
    <property type="nucleotide sequence ID" value="NZ_FUZZ01000001.1"/>
</dbReference>